<dbReference type="AlphaFoldDB" id="M6FVW1"/>
<evidence type="ECO:0000313" key="1">
    <source>
        <dbReference type="EMBL" id="EMM74224.1"/>
    </source>
</evidence>
<dbReference type="Proteomes" id="UP000012101">
    <property type="component" value="Unassembled WGS sequence"/>
</dbReference>
<dbReference type="EMBL" id="AFJM02000014">
    <property type="protein sequence ID" value="EMM74224.1"/>
    <property type="molecule type" value="Genomic_DNA"/>
</dbReference>
<gene>
    <name evidence="1" type="ORF">LEP1GSC038_0679</name>
</gene>
<protein>
    <submittedName>
        <fullName evidence="1">Uncharacterized protein</fullName>
    </submittedName>
</protein>
<accession>M6FVW1</accession>
<sequence length="53" mass="5903">MEILKGLSFVKTTTLTSPKAKFIEDVKEAVEEMKLVKAGKLKARPAQDLLDEL</sequence>
<organism evidence="1 2">
    <name type="scientific">Leptospira weilii str. 2006001855</name>
    <dbReference type="NCBI Taxonomy" id="996804"/>
    <lineage>
        <taxon>Bacteria</taxon>
        <taxon>Pseudomonadati</taxon>
        <taxon>Spirochaetota</taxon>
        <taxon>Spirochaetia</taxon>
        <taxon>Leptospirales</taxon>
        <taxon>Leptospiraceae</taxon>
        <taxon>Leptospira</taxon>
    </lineage>
</organism>
<reference evidence="1 2" key="1">
    <citation type="submission" date="2013-01" db="EMBL/GenBank/DDBJ databases">
        <authorList>
            <person name="Harkins D.M."/>
            <person name="Durkin A.S."/>
            <person name="Brinkac L.M."/>
            <person name="Haft D.H."/>
            <person name="Selengut J.D."/>
            <person name="Sanka R."/>
            <person name="DePew J."/>
            <person name="Purushe J."/>
            <person name="Hospenthal D.R."/>
            <person name="Murray C.K."/>
            <person name="Pimentel G."/>
            <person name="Wasfy M."/>
            <person name="Vinetz J.M."/>
            <person name="Sutton G.G."/>
            <person name="Nierman W.C."/>
            <person name="Fouts D.E."/>
        </authorList>
    </citation>
    <scope>NUCLEOTIDE SEQUENCE [LARGE SCALE GENOMIC DNA]</scope>
    <source>
        <strain evidence="1 2">2006001855</strain>
    </source>
</reference>
<evidence type="ECO:0000313" key="2">
    <source>
        <dbReference type="Proteomes" id="UP000012101"/>
    </source>
</evidence>
<comment type="caution">
    <text evidence="1">The sequence shown here is derived from an EMBL/GenBank/DDBJ whole genome shotgun (WGS) entry which is preliminary data.</text>
</comment>
<name>M6FVW1_9LEPT</name>
<proteinExistence type="predicted"/>